<dbReference type="EC" id="1.2.1.26" evidence="6"/>
<sequence>MDHGNYINGQWQAAAGGATFERRNPADTRDLVGRFPESGEADVRAAVDAARAALPAWRRLTGDARAQFLRRAANLLEARKDAVAAALTREEGKTLAESGGETGRGVVLLRYYAGEGLRAGGDVLPSASPGTLLFTERVPLGVVGLITPWNFPVAIPLWKIAPALIYGNTVVLKPSELAPRTAHLIAEVLHEAGLPPGVFNLVQGARAAGEALVNAPGVDGISFTGSVATGKSIARACVERGAKYQLEMGGKNPVIVLEDADMAQAVELTVQGAMRSAGEKCTATSRAIVVESVADEFTRRVVERVRHLEMGPGTDARFYLGPLISVQSRDRVLRYVEQAKAEGARLLCGGTAAHRPDLAHGYYVWPAVLDNVRPDMAIAQEEVFGPVLAILRVPDFDRALAVANGVPFGLSASLFTRDLGSALRFAREIDAGLVRVNGETAGVEPQAPFGGMKASSSFSREQGQAAREFYTQVKTISFDKAGA</sequence>
<reference evidence="6" key="1">
    <citation type="submission" date="2020-02" db="EMBL/GenBank/DDBJ databases">
        <authorList>
            <person name="Meier V. D."/>
        </authorList>
    </citation>
    <scope>NUCLEOTIDE SEQUENCE</scope>
    <source>
        <strain evidence="6">AVDCRST_MAG63</strain>
    </source>
</reference>
<gene>
    <name evidence="6" type="ORF">AVDCRST_MAG63-1981</name>
</gene>
<dbReference type="PROSITE" id="PS00687">
    <property type="entry name" value="ALDEHYDE_DEHYDR_GLU"/>
    <property type="match status" value="1"/>
</dbReference>
<dbReference type="InterPro" id="IPR016163">
    <property type="entry name" value="Ald_DH_C"/>
</dbReference>
<evidence type="ECO:0000256" key="3">
    <source>
        <dbReference type="PROSITE-ProRule" id="PRU10007"/>
    </source>
</evidence>
<dbReference type="Pfam" id="PF00171">
    <property type="entry name" value="Aldedh"/>
    <property type="match status" value="1"/>
</dbReference>
<accession>A0A6J4IJU2</accession>
<dbReference type="InterPro" id="IPR016161">
    <property type="entry name" value="Ald_DH/histidinol_DH"/>
</dbReference>
<dbReference type="FunFam" id="3.40.605.10:FF:000007">
    <property type="entry name" value="NAD/NADP-dependent betaine aldehyde dehydrogenase"/>
    <property type="match status" value="1"/>
</dbReference>
<proteinExistence type="inferred from homology"/>
<dbReference type="GO" id="GO:0047533">
    <property type="term" value="F:2,5-dioxovalerate dehydrogenase (NADP+) activity"/>
    <property type="evidence" value="ECO:0007669"/>
    <property type="project" value="UniProtKB-EC"/>
</dbReference>
<dbReference type="InterPro" id="IPR016162">
    <property type="entry name" value="Ald_DH_N"/>
</dbReference>
<dbReference type="PANTHER" id="PTHR11699">
    <property type="entry name" value="ALDEHYDE DEHYDROGENASE-RELATED"/>
    <property type="match status" value="1"/>
</dbReference>
<dbReference type="Gene3D" id="3.40.605.10">
    <property type="entry name" value="Aldehyde Dehydrogenase, Chain A, domain 1"/>
    <property type="match status" value="1"/>
</dbReference>
<evidence type="ECO:0000256" key="4">
    <source>
        <dbReference type="RuleBase" id="RU003345"/>
    </source>
</evidence>
<keyword evidence="2 4" id="KW-0560">Oxidoreductase</keyword>
<evidence type="ECO:0000313" key="6">
    <source>
        <dbReference type="EMBL" id="CAA9252306.1"/>
    </source>
</evidence>
<dbReference type="Gene3D" id="3.40.309.10">
    <property type="entry name" value="Aldehyde Dehydrogenase, Chain A, domain 2"/>
    <property type="match status" value="1"/>
</dbReference>
<name>A0A6J4IJU2_9BACT</name>
<protein>
    <submittedName>
        <fullName evidence="6">2,5-dioxovalerate dehydrogenase</fullName>
        <ecNumber evidence="6">1.2.1.26</ecNumber>
    </submittedName>
</protein>
<dbReference type="FunFam" id="3.40.309.10:FF:000002">
    <property type="entry name" value="Methylmalonate-semialdehyde dehydrogenase (Acylating)"/>
    <property type="match status" value="1"/>
</dbReference>
<evidence type="ECO:0000256" key="1">
    <source>
        <dbReference type="ARBA" id="ARBA00009986"/>
    </source>
</evidence>
<dbReference type="EMBL" id="CADCTO010000256">
    <property type="protein sequence ID" value="CAA9252306.1"/>
    <property type="molecule type" value="Genomic_DNA"/>
</dbReference>
<evidence type="ECO:0000259" key="5">
    <source>
        <dbReference type="Pfam" id="PF00171"/>
    </source>
</evidence>
<dbReference type="SUPFAM" id="SSF53720">
    <property type="entry name" value="ALDH-like"/>
    <property type="match status" value="1"/>
</dbReference>
<feature type="active site" evidence="3">
    <location>
        <position position="247"/>
    </location>
</feature>
<organism evidence="6">
    <name type="scientific">uncultured Armatimonadetes bacterium</name>
    <dbReference type="NCBI Taxonomy" id="157466"/>
    <lineage>
        <taxon>Bacteria</taxon>
        <taxon>Bacillati</taxon>
        <taxon>Armatimonadota</taxon>
        <taxon>environmental samples</taxon>
    </lineage>
</organism>
<comment type="similarity">
    <text evidence="1 4">Belongs to the aldehyde dehydrogenase family.</text>
</comment>
<dbReference type="InterPro" id="IPR029510">
    <property type="entry name" value="Ald_DH_CS_GLU"/>
</dbReference>
<evidence type="ECO:0000256" key="2">
    <source>
        <dbReference type="ARBA" id="ARBA00023002"/>
    </source>
</evidence>
<feature type="domain" description="Aldehyde dehydrogenase" evidence="5">
    <location>
        <begin position="11"/>
        <end position="476"/>
    </location>
</feature>
<dbReference type="AlphaFoldDB" id="A0A6J4IJU2"/>
<dbReference type="InterPro" id="IPR015590">
    <property type="entry name" value="Aldehyde_DH_dom"/>
</dbReference>